<keyword evidence="3" id="KW-1185">Reference proteome</keyword>
<proteinExistence type="predicted"/>
<evidence type="ECO:0000313" key="2">
    <source>
        <dbReference type="EMBL" id="KAL2887300.1"/>
    </source>
</evidence>
<dbReference type="GeneID" id="98119033"/>
<name>A0ABR4MGB9_9PEZI</name>
<accession>A0ABR4MGB9</accession>
<dbReference type="PROSITE" id="PS50879">
    <property type="entry name" value="RNASE_H_1"/>
    <property type="match status" value="1"/>
</dbReference>
<dbReference type="SUPFAM" id="SSF53098">
    <property type="entry name" value="Ribonuclease H-like"/>
    <property type="match status" value="1"/>
</dbReference>
<dbReference type="Gene3D" id="3.30.420.10">
    <property type="entry name" value="Ribonuclease H-like superfamily/Ribonuclease H"/>
    <property type="match status" value="1"/>
</dbReference>
<sequence length="291" mass="32121">MTYAATTWFPRASKTSMDILEKVLREGLRAAEGPAESLAEKLSKEEAAKAHLDLLSKESHKTMWAYTAHGNGSCGRYRGVADAEAIAALKAVRAAAEVAPSQAEGLNLCVDNLGVVKRISRRMQKPGTSQLAIDEIRRTLARWQGGSDNLALEEPVGKVHWVPGHCEVPGNEAVDQLAKAGCKSEDLLVPKATMSLTAARRWRNEAFKADFRNWMKENCPKIKHLGGALNWPRPYDIGWMKGLHRGTVARILAARSGHGDFEEYHVRLNHANAEMQCLVSGCKWRVFRIGT</sequence>
<reference evidence="2 3" key="1">
    <citation type="submission" date="2020-05" db="EMBL/GenBank/DDBJ databases">
        <title>Ceratocystis lukuohia genome.</title>
        <authorList>
            <person name="Harrington T.C."/>
            <person name="Kim K."/>
            <person name="Mayers C.G."/>
        </authorList>
    </citation>
    <scope>NUCLEOTIDE SEQUENCE [LARGE SCALE GENOMIC DNA]</scope>
    <source>
        <strain evidence="2 3">C4212</strain>
    </source>
</reference>
<organism evidence="2 3">
    <name type="scientific">Ceratocystis lukuohia</name>
    <dbReference type="NCBI Taxonomy" id="2019550"/>
    <lineage>
        <taxon>Eukaryota</taxon>
        <taxon>Fungi</taxon>
        <taxon>Dikarya</taxon>
        <taxon>Ascomycota</taxon>
        <taxon>Pezizomycotina</taxon>
        <taxon>Sordariomycetes</taxon>
        <taxon>Hypocreomycetidae</taxon>
        <taxon>Microascales</taxon>
        <taxon>Ceratocystidaceae</taxon>
        <taxon>Ceratocystis</taxon>
    </lineage>
</organism>
<dbReference type="InterPro" id="IPR012337">
    <property type="entry name" value="RNaseH-like_sf"/>
</dbReference>
<dbReference type="Proteomes" id="UP001610728">
    <property type="component" value="Unassembled WGS sequence"/>
</dbReference>
<feature type="domain" description="RNase H type-1" evidence="1">
    <location>
        <begin position="62"/>
        <end position="183"/>
    </location>
</feature>
<dbReference type="EMBL" id="JABSNW010000005">
    <property type="protein sequence ID" value="KAL2887300.1"/>
    <property type="molecule type" value="Genomic_DNA"/>
</dbReference>
<protein>
    <submittedName>
        <fullName evidence="2">Double-stranded RNA/RNA-DNA hybrid binding protein</fullName>
    </submittedName>
</protein>
<dbReference type="InterPro" id="IPR002156">
    <property type="entry name" value="RNaseH_domain"/>
</dbReference>
<comment type="caution">
    <text evidence="2">The sequence shown here is derived from an EMBL/GenBank/DDBJ whole genome shotgun (WGS) entry which is preliminary data.</text>
</comment>
<dbReference type="RefSeq" id="XP_070858480.1">
    <property type="nucleotide sequence ID" value="XM_071003412.1"/>
</dbReference>
<evidence type="ECO:0000313" key="3">
    <source>
        <dbReference type="Proteomes" id="UP001610728"/>
    </source>
</evidence>
<evidence type="ECO:0000259" key="1">
    <source>
        <dbReference type="PROSITE" id="PS50879"/>
    </source>
</evidence>
<gene>
    <name evidence="2" type="ORF">HOO65_050421</name>
</gene>
<dbReference type="InterPro" id="IPR036397">
    <property type="entry name" value="RNaseH_sf"/>
</dbReference>